<evidence type="ECO:0000259" key="9">
    <source>
        <dbReference type="Pfam" id="PF00155"/>
    </source>
</evidence>
<evidence type="ECO:0000256" key="1">
    <source>
        <dbReference type="ARBA" id="ARBA00001933"/>
    </source>
</evidence>
<dbReference type="Gene3D" id="3.40.640.10">
    <property type="entry name" value="Type I PLP-dependent aspartate aminotransferase-like (Major domain)"/>
    <property type="match status" value="1"/>
</dbReference>
<dbReference type="GO" id="GO:0004069">
    <property type="term" value="F:L-aspartate:2-oxoglutarate aminotransferase activity"/>
    <property type="evidence" value="ECO:0007669"/>
    <property type="project" value="UniProtKB-EC"/>
</dbReference>
<dbReference type="SUPFAM" id="SSF53383">
    <property type="entry name" value="PLP-dependent transferases"/>
    <property type="match status" value="1"/>
</dbReference>
<dbReference type="PROSITE" id="PS00105">
    <property type="entry name" value="AA_TRANSFER_CLASS_1"/>
    <property type="match status" value="1"/>
</dbReference>
<gene>
    <name evidence="10" type="ORF">F8B43_1811</name>
</gene>
<comment type="subunit">
    <text evidence="3">Homodimer.</text>
</comment>
<dbReference type="InterPro" id="IPR015424">
    <property type="entry name" value="PyrdxlP-dep_Trfase"/>
</dbReference>
<dbReference type="FunFam" id="3.40.640.10:FF:000033">
    <property type="entry name" value="Aspartate aminotransferase"/>
    <property type="match status" value="1"/>
</dbReference>
<dbReference type="AlphaFoldDB" id="A0A833J850"/>
<comment type="caution">
    <text evidence="10">The sequence shown here is derived from an EMBL/GenBank/DDBJ whole genome shotgun (WGS) entry which is preliminary data.</text>
</comment>
<evidence type="ECO:0000256" key="3">
    <source>
        <dbReference type="ARBA" id="ARBA00011738"/>
    </source>
</evidence>
<comment type="catalytic activity">
    <reaction evidence="7">
        <text>L-aspartate + 2-oxoglutarate = oxaloacetate + L-glutamate</text>
        <dbReference type="Rhea" id="RHEA:21824"/>
        <dbReference type="ChEBI" id="CHEBI:16452"/>
        <dbReference type="ChEBI" id="CHEBI:16810"/>
        <dbReference type="ChEBI" id="CHEBI:29985"/>
        <dbReference type="ChEBI" id="CHEBI:29991"/>
        <dbReference type="EC" id="2.6.1.1"/>
    </reaction>
</comment>
<dbReference type="EMBL" id="WEKV01000008">
    <property type="protein sequence ID" value="KAB7786410.1"/>
    <property type="molecule type" value="Genomic_DNA"/>
</dbReference>
<evidence type="ECO:0000256" key="7">
    <source>
        <dbReference type="ARBA" id="ARBA00049185"/>
    </source>
</evidence>
<evidence type="ECO:0000256" key="8">
    <source>
        <dbReference type="RuleBase" id="RU000481"/>
    </source>
</evidence>
<dbReference type="InterPro" id="IPR050596">
    <property type="entry name" value="AspAT/PAT-like"/>
</dbReference>
<evidence type="ECO:0000256" key="4">
    <source>
        <dbReference type="ARBA" id="ARBA00022576"/>
    </source>
</evidence>
<keyword evidence="5 8" id="KW-0808">Transferase</keyword>
<dbReference type="InterPro" id="IPR004838">
    <property type="entry name" value="NHTrfase_class1_PyrdxlP-BS"/>
</dbReference>
<dbReference type="GO" id="GO:0030170">
    <property type="term" value="F:pyridoxal phosphate binding"/>
    <property type="evidence" value="ECO:0007669"/>
    <property type="project" value="InterPro"/>
</dbReference>
<dbReference type="InterPro" id="IPR015421">
    <property type="entry name" value="PyrdxlP-dep_Trfase_major"/>
</dbReference>
<accession>A0A833J850</accession>
<evidence type="ECO:0000256" key="6">
    <source>
        <dbReference type="ARBA" id="ARBA00022898"/>
    </source>
</evidence>
<dbReference type="CDD" id="cd00609">
    <property type="entry name" value="AAT_like"/>
    <property type="match status" value="1"/>
</dbReference>
<keyword evidence="4 8" id="KW-0032">Aminotransferase</keyword>
<sequence length="388" mass="40983">MSTAEPKRPNTLNGSPILAMARRAAELRARGRDIVDLTLGEPDFAPPAHVAEAAVEAAGGPLGYTPSNGMPRLREAVRRAVGRYRGLDYADEQVAVGCGAKQVIFNAFLATIRPGDEVVIPAPYWASYPDMVSLCGGSPVVVPCRAGSGFRLTPPDLAAALTPRTRWVVLNAPGNPSGALYDREQVEALAEVFRAHPQVLVLSDEIYAHIRYSQDPYVSIAAAAPDLRDRILLVDGVSKAYAMTGWRVGWGLGPKELIARISVVQGQNCTQTSTLSQIAAVAALDGPQDVLAERNGIYRKRRNAGLAALASCPALTVPVPDGAFYLFPKLADAVDDVAVADRLLDAGVATVPGSAFGAPGHLRLSFATDVATLEEGCRRIAATLGVRS</sequence>
<dbReference type="PANTHER" id="PTHR46383">
    <property type="entry name" value="ASPARTATE AMINOTRANSFERASE"/>
    <property type="match status" value="1"/>
</dbReference>
<dbReference type="InterPro" id="IPR004839">
    <property type="entry name" value="Aminotransferase_I/II_large"/>
</dbReference>
<evidence type="ECO:0000256" key="5">
    <source>
        <dbReference type="ARBA" id="ARBA00022679"/>
    </source>
</evidence>
<dbReference type="GO" id="GO:0006520">
    <property type="term" value="P:amino acid metabolic process"/>
    <property type="evidence" value="ECO:0007669"/>
    <property type="project" value="InterPro"/>
</dbReference>
<dbReference type="Gene3D" id="3.90.1150.10">
    <property type="entry name" value="Aspartate Aminotransferase, domain 1"/>
    <property type="match status" value="1"/>
</dbReference>
<dbReference type="Proteomes" id="UP000469949">
    <property type="component" value="Unassembled WGS sequence"/>
</dbReference>
<name>A0A833J850_9HYPH</name>
<evidence type="ECO:0000256" key="2">
    <source>
        <dbReference type="ARBA" id="ARBA00007441"/>
    </source>
</evidence>
<comment type="cofactor">
    <cofactor evidence="1 8">
        <name>pyridoxal 5'-phosphate</name>
        <dbReference type="ChEBI" id="CHEBI:597326"/>
    </cofactor>
</comment>
<dbReference type="InterPro" id="IPR015422">
    <property type="entry name" value="PyrdxlP-dep_Trfase_small"/>
</dbReference>
<reference evidence="10 11" key="1">
    <citation type="submission" date="2019-10" db="EMBL/GenBank/DDBJ databases">
        <title>Draft Genome Sequence of the Caffeine Degrading Methylotroph Methylorubrum populi PINKEL.</title>
        <authorList>
            <person name="Dawson S.C."/>
            <person name="Zhang X."/>
            <person name="Wright M.E."/>
            <person name="Sharma G."/>
            <person name="Langner J.T."/>
            <person name="Ditty J.L."/>
            <person name="Subuyuj G.A."/>
        </authorList>
    </citation>
    <scope>NUCLEOTIDE SEQUENCE [LARGE SCALE GENOMIC DNA]</scope>
    <source>
        <strain evidence="10 11">Pinkel</strain>
    </source>
</reference>
<evidence type="ECO:0000313" key="11">
    <source>
        <dbReference type="Proteomes" id="UP000469949"/>
    </source>
</evidence>
<protein>
    <recommendedName>
        <fullName evidence="8">Aminotransferase</fullName>
        <ecNumber evidence="8">2.6.1.-</ecNumber>
    </recommendedName>
</protein>
<dbReference type="Pfam" id="PF00155">
    <property type="entry name" value="Aminotran_1_2"/>
    <property type="match status" value="1"/>
</dbReference>
<organism evidence="10 11">
    <name type="scientific">Methylorubrum populi</name>
    <dbReference type="NCBI Taxonomy" id="223967"/>
    <lineage>
        <taxon>Bacteria</taxon>
        <taxon>Pseudomonadati</taxon>
        <taxon>Pseudomonadota</taxon>
        <taxon>Alphaproteobacteria</taxon>
        <taxon>Hyphomicrobiales</taxon>
        <taxon>Methylobacteriaceae</taxon>
        <taxon>Methylorubrum</taxon>
    </lineage>
</organism>
<proteinExistence type="inferred from homology"/>
<comment type="similarity">
    <text evidence="2 8">Belongs to the class-I pyridoxal-phosphate-dependent aminotransferase family.</text>
</comment>
<dbReference type="PANTHER" id="PTHR46383:SF1">
    <property type="entry name" value="ASPARTATE AMINOTRANSFERASE"/>
    <property type="match status" value="1"/>
</dbReference>
<keyword evidence="6" id="KW-0663">Pyridoxal phosphate</keyword>
<feature type="domain" description="Aminotransferase class I/classII large" evidence="9">
    <location>
        <begin position="33"/>
        <end position="380"/>
    </location>
</feature>
<dbReference type="EC" id="2.6.1.-" evidence="8"/>
<evidence type="ECO:0000313" key="10">
    <source>
        <dbReference type="EMBL" id="KAB7786410.1"/>
    </source>
</evidence>